<dbReference type="EMBL" id="AVCK01000014">
    <property type="protein sequence ID" value="KFN46671.1"/>
    <property type="molecule type" value="Genomic_DNA"/>
</dbReference>
<evidence type="ECO:0000313" key="2">
    <source>
        <dbReference type="EMBL" id="KFN46671.1"/>
    </source>
</evidence>
<evidence type="ECO:0000313" key="3">
    <source>
        <dbReference type="Proteomes" id="UP000029393"/>
    </source>
</evidence>
<gene>
    <name evidence="2" type="ORF">N787_09730</name>
</gene>
<comment type="caution">
    <text evidence="2">The sequence shown here is derived from an EMBL/GenBank/DDBJ whole genome shotgun (WGS) entry which is preliminary data.</text>
</comment>
<feature type="region of interest" description="Disordered" evidence="1">
    <location>
        <begin position="19"/>
        <end position="38"/>
    </location>
</feature>
<accession>A0A091B4L9</accession>
<organism evidence="2 3">
    <name type="scientific">Arenimonas metalli CF5-1</name>
    <dbReference type="NCBI Taxonomy" id="1384056"/>
    <lineage>
        <taxon>Bacteria</taxon>
        <taxon>Pseudomonadati</taxon>
        <taxon>Pseudomonadota</taxon>
        <taxon>Gammaproteobacteria</taxon>
        <taxon>Lysobacterales</taxon>
        <taxon>Lysobacteraceae</taxon>
        <taxon>Arenimonas</taxon>
    </lineage>
</organism>
<dbReference type="Proteomes" id="UP000029393">
    <property type="component" value="Unassembled WGS sequence"/>
</dbReference>
<reference evidence="2 3" key="1">
    <citation type="submission" date="2013-09" db="EMBL/GenBank/DDBJ databases">
        <title>Genome sequencing of Arenimonas metalli.</title>
        <authorList>
            <person name="Chen F."/>
            <person name="Wang G."/>
        </authorList>
    </citation>
    <scope>NUCLEOTIDE SEQUENCE [LARGE SCALE GENOMIC DNA]</scope>
    <source>
        <strain evidence="2 3">CF5-1</strain>
    </source>
</reference>
<evidence type="ECO:0000256" key="1">
    <source>
        <dbReference type="SAM" id="MobiDB-lite"/>
    </source>
</evidence>
<dbReference type="AlphaFoldDB" id="A0A091B4L9"/>
<protein>
    <submittedName>
        <fullName evidence="2">Uncharacterized protein</fullName>
    </submittedName>
</protein>
<proteinExistence type="predicted"/>
<keyword evidence="3" id="KW-1185">Reference proteome</keyword>
<sequence>MLVLTEPARWCDDDWYPGEGAADFRRPGADPLLGTSHR</sequence>
<name>A0A091B4L9_9GAMM</name>